<proteinExistence type="predicted"/>
<comment type="caution">
    <text evidence="1">The sequence shown here is derived from an EMBL/GenBank/DDBJ whole genome shotgun (WGS) entry which is preliminary data.</text>
</comment>
<dbReference type="AlphaFoldDB" id="A0A644UBU2"/>
<dbReference type="Pfam" id="PF20551">
    <property type="entry name" value="DUF6765"/>
    <property type="match status" value="1"/>
</dbReference>
<organism evidence="1">
    <name type="scientific">bioreactor metagenome</name>
    <dbReference type="NCBI Taxonomy" id="1076179"/>
    <lineage>
        <taxon>unclassified sequences</taxon>
        <taxon>metagenomes</taxon>
        <taxon>ecological metagenomes</taxon>
    </lineage>
</organism>
<reference evidence="1" key="1">
    <citation type="submission" date="2019-08" db="EMBL/GenBank/DDBJ databases">
        <authorList>
            <person name="Kucharzyk K."/>
            <person name="Murdoch R.W."/>
            <person name="Higgins S."/>
            <person name="Loffler F."/>
        </authorList>
    </citation>
    <scope>NUCLEOTIDE SEQUENCE</scope>
</reference>
<protein>
    <submittedName>
        <fullName evidence="1">Uncharacterized protein</fullName>
    </submittedName>
</protein>
<gene>
    <name evidence="1" type="ORF">SDC9_22249</name>
</gene>
<evidence type="ECO:0000313" key="1">
    <source>
        <dbReference type="EMBL" id="MPL76404.1"/>
    </source>
</evidence>
<sequence length="320" mass="36778">MDKDFHFGTIYVLSRWSGFNSYNSLVIASASQFVDDNTDNVSMGRRASGHELWENMAHAKENNNIWVPFHFLPGLDTTNPLICKKNSDLAQNMMDDLPEVKVNDSVSMFRLGIALHVYADTWAQQEFSGNISPCNNINNVFPPLQQIEKSADNVNPIPLGHMEAYHYPDRPYLNWKCTPQFPEGRNNYDEFIDASRKIYSFLTKIYSETNSSSELTGEQESTLLTTFKSICDENIEKRTSDWVNYIHTNKFKFVDFPGKDDTTGIDDTKIKYDMGFISDDDEFSLQFYSALEAHYNWAKTNLEINNQDILTDTNILDEPV</sequence>
<dbReference type="EMBL" id="VSSQ01000097">
    <property type="protein sequence ID" value="MPL76404.1"/>
    <property type="molecule type" value="Genomic_DNA"/>
</dbReference>
<accession>A0A644UBU2</accession>
<name>A0A644UBU2_9ZZZZ</name>
<dbReference type="InterPro" id="IPR046653">
    <property type="entry name" value="DUF6765"/>
</dbReference>